<reference evidence="2" key="1">
    <citation type="submission" date="2021-04" db="EMBL/GenBank/DDBJ databases">
        <title>The complete genome sequence of Caulobacter sp. S6.</title>
        <authorList>
            <person name="Tang Y."/>
            <person name="Ouyang W."/>
            <person name="Liu Q."/>
            <person name="Huang B."/>
            <person name="Guo Z."/>
            <person name="Lei P."/>
        </authorList>
    </citation>
    <scope>NUCLEOTIDE SEQUENCE</scope>
    <source>
        <strain evidence="2">S6</strain>
    </source>
</reference>
<evidence type="ECO:0000313" key="3">
    <source>
        <dbReference type="Proteomes" id="UP000676409"/>
    </source>
</evidence>
<accession>A0A975FWJ1</accession>
<feature type="chain" id="PRO_5036833626" evidence="1">
    <location>
        <begin position="23"/>
        <end position="301"/>
    </location>
</feature>
<dbReference type="EMBL" id="CP073078">
    <property type="protein sequence ID" value="QUD86605.1"/>
    <property type="molecule type" value="Genomic_DNA"/>
</dbReference>
<sequence>MRAILGLLLIALTGGAATSALAADDAALTALNRAAFDKPKAAAEQPKKPRFQASYHVGEGPAAPAESSQAPLAADRLLSERAWALTGGSATWTSHSVSRLNDDGAVDTLRMTVVAAERGPGGVVLASPGGRLQPETNSVNLDFERSAPITSGRFALDVAPHFGVAMNDQGGSALAGAAVRLQLPQRRNSIAGQLGFQPDREADGTRGRWFLFAEGSGELVGVHLSRSGGLMPRANLTVDDGVNPTVVSDSQAGVGWKKGAMQASFGYVHREIRNDLGYDTSRQIGDIKGDMVAFSFSLKSR</sequence>
<evidence type="ECO:0000256" key="1">
    <source>
        <dbReference type="SAM" id="SignalP"/>
    </source>
</evidence>
<dbReference type="KEGG" id="caul:KCG34_16135"/>
<name>A0A975FWJ1_9CAUL</name>
<proteinExistence type="predicted"/>
<evidence type="ECO:0000313" key="2">
    <source>
        <dbReference type="EMBL" id="QUD86605.1"/>
    </source>
</evidence>
<dbReference type="InterPro" id="IPR037107">
    <property type="entry name" value="Put_OMP_sf"/>
</dbReference>
<dbReference type="Proteomes" id="UP000676409">
    <property type="component" value="Chromosome"/>
</dbReference>
<gene>
    <name evidence="2" type="ORF">KCG34_16135</name>
</gene>
<dbReference type="Gene3D" id="2.40.128.140">
    <property type="entry name" value="Outer membrane protein"/>
    <property type="match status" value="1"/>
</dbReference>
<organism evidence="2 3">
    <name type="scientific">Phenylobacterium montanum</name>
    <dbReference type="NCBI Taxonomy" id="2823693"/>
    <lineage>
        <taxon>Bacteria</taxon>
        <taxon>Pseudomonadati</taxon>
        <taxon>Pseudomonadota</taxon>
        <taxon>Alphaproteobacteria</taxon>
        <taxon>Caulobacterales</taxon>
        <taxon>Caulobacteraceae</taxon>
        <taxon>Phenylobacterium</taxon>
    </lineage>
</organism>
<dbReference type="AlphaFoldDB" id="A0A975FWJ1"/>
<keyword evidence="3" id="KW-1185">Reference proteome</keyword>
<dbReference type="RefSeq" id="WP_211936657.1">
    <property type="nucleotide sequence ID" value="NZ_CP073078.1"/>
</dbReference>
<feature type="signal peptide" evidence="1">
    <location>
        <begin position="1"/>
        <end position="22"/>
    </location>
</feature>
<protein>
    <submittedName>
        <fullName evidence="2">DUF2219 family protein</fullName>
    </submittedName>
</protein>
<keyword evidence="1" id="KW-0732">Signal</keyword>